<proteinExistence type="predicted"/>
<dbReference type="RefSeq" id="XP_062750165.1">
    <property type="nucleotide sequence ID" value="XM_062894998.1"/>
</dbReference>
<dbReference type="GeneID" id="87914902"/>
<sequence length="317" mass="34080">MKSGFTWRRGVEEDSEEPSDLEQDQAAKTNPRPPKKQRTADGLSGSATQPGSAKGGNGAVAAFCLRCVRRMSNGTFGENPSLKQPCGGPPPCPACGQKKGSDNVIGDHPDANSTLISLLSDMHAAQEAYVESLKAAWEDDITLDLEGPVAPVSDKVCVDLGTEEGREADAWVTKAESQDLRASASKVCQPILPHARSAYQLTPSTKARKAAMDFATRWMRYHNASRDVRSSASVFAELQGSYADYVTRFKSACLANDQLLHDKTMREAAKHFRSVKGAQRSRDGCQARLDEASTALQKLIRPALPQGSIPGPSYASA</sequence>
<organism evidence="2 3">
    <name type="scientific">Trichoderma aggressivum f. europaeum</name>
    <dbReference type="NCBI Taxonomy" id="173218"/>
    <lineage>
        <taxon>Eukaryota</taxon>
        <taxon>Fungi</taxon>
        <taxon>Dikarya</taxon>
        <taxon>Ascomycota</taxon>
        <taxon>Pezizomycotina</taxon>
        <taxon>Sordariomycetes</taxon>
        <taxon>Hypocreomycetidae</taxon>
        <taxon>Hypocreales</taxon>
        <taxon>Hypocreaceae</taxon>
        <taxon>Trichoderma</taxon>
    </lineage>
</organism>
<dbReference type="EMBL" id="JAWRVG010000091">
    <property type="protein sequence ID" value="KAK4060180.1"/>
    <property type="molecule type" value="Genomic_DNA"/>
</dbReference>
<comment type="caution">
    <text evidence="2">The sequence shown here is derived from an EMBL/GenBank/DDBJ whole genome shotgun (WGS) entry which is preliminary data.</text>
</comment>
<reference evidence="2" key="1">
    <citation type="submission" date="2023-11" db="EMBL/GenBank/DDBJ databases">
        <title>The genome sequences of three competitors of mushroom-forming fungi.</title>
        <authorList>
            <person name="Beijen E."/>
            <person name="Ohm R.A."/>
        </authorList>
    </citation>
    <scope>NUCLEOTIDE SEQUENCE</scope>
    <source>
        <strain evidence="2">CBS 100526</strain>
    </source>
</reference>
<accession>A0AAE1IWD5</accession>
<name>A0AAE1IWD5_9HYPO</name>
<dbReference type="Proteomes" id="UP001273209">
    <property type="component" value="Unassembled WGS sequence"/>
</dbReference>
<evidence type="ECO:0000313" key="2">
    <source>
        <dbReference type="EMBL" id="KAK4060180.1"/>
    </source>
</evidence>
<feature type="compositionally biased region" description="Acidic residues" evidence="1">
    <location>
        <begin position="13"/>
        <end position="23"/>
    </location>
</feature>
<keyword evidence="3" id="KW-1185">Reference proteome</keyword>
<gene>
    <name evidence="2" type="ORF">Triagg1_10878</name>
</gene>
<protein>
    <submittedName>
        <fullName evidence="2">Uncharacterized protein</fullName>
    </submittedName>
</protein>
<feature type="region of interest" description="Disordered" evidence="1">
    <location>
        <begin position="1"/>
        <end position="56"/>
    </location>
</feature>
<dbReference type="AlphaFoldDB" id="A0AAE1IWD5"/>
<evidence type="ECO:0000313" key="3">
    <source>
        <dbReference type="Proteomes" id="UP001273209"/>
    </source>
</evidence>
<evidence type="ECO:0000256" key="1">
    <source>
        <dbReference type="SAM" id="MobiDB-lite"/>
    </source>
</evidence>